<dbReference type="RefSeq" id="WP_012905273.1">
    <property type="nucleotide sequence ID" value="NC_013716.1"/>
</dbReference>
<dbReference type="AlphaFoldDB" id="D2TRD7"/>
<sequence>MDGDLVAWVIFYYSLREDGKYGAQRVHRVIVNHDKIITSLSEHSTLAQPDSIIRGKRRYNLSHEHSRRIFFILEGDFLLKMRVKNEEKMLNILSAPYVVDVTPALDALPLYLERVDYGRVHSLSYDRFWQLVREKDLLDDTMSILSGHYSDLLNYITTSKSSSYEQVISLIERWQRLPSHLKKRFSALYLIENSSWLSRSSICRVLKELKDRGELKLDNGRFRNGDGLKQH</sequence>
<dbReference type="EMBL" id="FN543502">
    <property type="protein sequence ID" value="CBG87726.1"/>
    <property type="molecule type" value="Genomic_DNA"/>
</dbReference>
<proteinExistence type="predicted"/>
<reference evidence="2 3" key="1">
    <citation type="journal article" date="2010" name="J. Bacteriol.">
        <title>The Citrobacter rodentium genome sequence reveals convergent evolution with human pathogenic Escherichia coli.</title>
        <authorList>
            <person name="Petty N.K."/>
            <person name="Bulgin R."/>
            <person name="Crepin V.F."/>
            <person name="Cerdeno-Tarraga A.M."/>
            <person name="Schroeder G.N."/>
            <person name="Quail M.A."/>
            <person name="Lennard N."/>
            <person name="Corton C."/>
            <person name="Barron A."/>
            <person name="Clark L."/>
            <person name="Toribio A.L."/>
            <person name="Parkhill J."/>
            <person name="Dougan G."/>
            <person name="Frankel G."/>
            <person name="Thomson N.R."/>
        </authorList>
    </citation>
    <scope>NUCLEOTIDE SEQUENCE [LARGE SCALE GENOMIC DNA]</scope>
    <source>
        <strain evidence="2 3">ICC168</strain>
    </source>
</reference>
<organism evidence="2 3">
    <name type="scientific">Citrobacter rodentium (strain ICC168)</name>
    <name type="common">Citrobacter freundii biotype 4280</name>
    <dbReference type="NCBI Taxonomy" id="637910"/>
    <lineage>
        <taxon>Bacteria</taxon>
        <taxon>Pseudomonadati</taxon>
        <taxon>Pseudomonadota</taxon>
        <taxon>Gammaproteobacteria</taxon>
        <taxon>Enterobacterales</taxon>
        <taxon>Enterobacteriaceae</taxon>
        <taxon>Citrobacter</taxon>
    </lineage>
</organism>
<accession>D2TRD7</accession>
<dbReference type="Proteomes" id="UP000001889">
    <property type="component" value="Chromosome"/>
</dbReference>
<dbReference type="InterPro" id="IPR014710">
    <property type="entry name" value="RmlC-like_jellyroll"/>
</dbReference>
<feature type="domain" description="IprA winged helix-turn-helix" evidence="1">
    <location>
        <begin position="163"/>
        <end position="222"/>
    </location>
</feature>
<name>D2TRD7_CITRI</name>
<gene>
    <name evidence="2" type="ordered locus">ROD_09481</name>
</gene>
<evidence type="ECO:0000313" key="3">
    <source>
        <dbReference type="Proteomes" id="UP000001889"/>
    </source>
</evidence>
<dbReference type="InterPro" id="IPR041687">
    <property type="entry name" value="HTH_46"/>
</dbReference>
<evidence type="ECO:0000259" key="1">
    <source>
        <dbReference type="Pfam" id="PF15977"/>
    </source>
</evidence>
<evidence type="ECO:0000313" key="2">
    <source>
        <dbReference type="EMBL" id="CBG87726.1"/>
    </source>
</evidence>
<dbReference type="Gene3D" id="2.60.120.10">
    <property type="entry name" value="Jelly Rolls"/>
    <property type="match status" value="1"/>
</dbReference>
<dbReference type="eggNOG" id="ENOG5031CF2">
    <property type="taxonomic scope" value="Bacteria"/>
</dbReference>
<dbReference type="HOGENOM" id="CLU_1389041_0_0_6"/>
<dbReference type="Pfam" id="PF15977">
    <property type="entry name" value="HTH_46"/>
    <property type="match status" value="1"/>
</dbReference>
<dbReference type="KEGG" id="cro:ROD_09481"/>
<protein>
    <recommendedName>
        <fullName evidence="1">IprA winged helix-turn-helix domain-containing protein</fullName>
    </recommendedName>
</protein>
<keyword evidence="3" id="KW-1185">Reference proteome</keyword>